<dbReference type="Pfam" id="PF13927">
    <property type="entry name" value="Ig_3"/>
    <property type="match status" value="1"/>
</dbReference>
<evidence type="ECO:0000313" key="16">
    <source>
        <dbReference type="EMBL" id="RWS04684.1"/>
    </source>
</evidence>
<dbReference type="Pfam" id="PF13855">
    <property type="entry name" value="LRR_8"/>
    <property type="match status" value="4"/>
</dbReference>
<evidence type="ECO:0000256" key="2">
    <source>
        <dbReference type="ARBA" id="ARBA00022475"/>
    </source>
</evidence>
<dbReference type="FunFam" id="3.80.10.10:FF:000023">
    <property type="entry name" value="Leucine rich repeats and immunoglobulin like domains 3"/>
    <property type="match status" value="1"/>
</dbReference>
<evidence type="ECO:0000256" key="1">
    <source>
        <dbReference type="ARBA" id="ARBA00004251"/>
    </source>
</evidence>
<dbReference type="SMART" id="SM00013">
    <property type="entry name" value="LRRNT"/>
    <property type="match status" value="1"/>
</dbReference>
<keyword evidence="5 13" id="KW-0732">Signal</keyword>
<organism evidence="16 18">
    <name type="scientific">Dinothrombium tinctorium</name>
    <dbReference type="NCBI Taxonomy" id="1965070"/>
    <lineage>
        <taxon>Eukaryota</taxon>
        <taxon>Metazoa</taxon>
        <taxon>Ecdysozoa</taxon>
        <taxon>Arthropoda</taxon>
        <taxon>Chelicerata</taxon>
        <taxon>Arachnida</taxon>
        <taxon>Acari</taxon>
        <taxon>Acariformes</taxon>
        <taxon>Trombidiformes</taxon>
        <taxon>Prostigmata</taxon>
        <taxon>Anystina</taxon>
        <taxon>Parasitengona</taxon>
        <taxon>Trombidioidea</taxon>
        <taxon>Trombidiidae</taxon>
        <taxon>Dinothrombium</taxon>
    </lineage>
</organism>
<keyword evidence="10" id="KW-0325">Glycoprotein</keyword>
<dbReference type="EMBL" id="NCKU01002734">
    <property type="protein sequence ID" value="RWS08901.1"/>
    <property type="molecule type" value="Genomic_DNA"/>
</dbReference>
<dbReference type="FunFam" id="2.60.40.10:FF:000161">
    <property type="entry name" value="Leucine rich repeats and immunoglobulin like domains 2"/>
    <property type="match status" value="1"/>
</dbReference>
<evidence type="ECO:0000259" key="14">
    <source>
        <dbReference type="PROSITE" id="PS50835"/>
    </source>
</evidence>
<keyword evidence="3" id="KW-0433">Leucine-rich repeat</keyword>
<evidence type="ECO:0000256" key="10">
    <source>
        <dbReference type="ARBA" id="ARBA00023180"/>
    </source>
</evidence>
<evidence type="ECO:0000256" key="11">
    <source>
        <dbReference type="ARBA" id="ARBA00023319"/>
    </source>
</evidence>
<dbReference type="InterPro" id="IPR001611">
    <property type="entry name" value="Leu-rich_rpt"/>
</dbReference>
<dbReference type="InterPro" id="IPR007110">
    <property type="entry name" value="Ig-like_dom"/>
</dbReference>
<dbReference type="SMART" id="SM00409">
    <property type="entry name" value="IG"/>
    <property type="match status" value="3"/>
</dbReference>
<keyword evidence="8 12" id="KW-0472">Membrane</keyword>
<dbReference type="InterPro" id="IPR003599">
    <property type="entry name" value="Ig_sub"/>
</dbReference>
<dbReference type="SMART" id="SM00365">
    <property type="entry name" value="LRR_SD22"/>
    <property type="match status" value="10"/>
</dbReference>
<dbReference type="InterPro" id="IPR000483">
    <property type="entry name" value="Cys-rich_flank_reg_C"/>
</dbReference>
<dbReference type="SMART" id="SM00408">
    <property type="entry name" value="IGc2"/>
    <property type="match status" value="3"/>
</dbReference>
<dbReference type="InterPro" id="IPR003591">
    <property type="entry name" value="Leu-rich_rpt_typical-subtyp"/>
</dbReference>
<dbReference type="FunFam" id="2.60.40.10:FF:000150">
    <property type="entry name" value="Leucine rich repeats and immunoglobulin like domains 3"/>
    <property type="match status" value="1"/>
</dbReference>
<dbReference type="FunFam" id="2.60.40.10:FF:000224">
    <property type="entry name" value="Leucine rich repeats and immunoglobulin like domains 3"/>
    <property type="match status" value="1"/>
</dbReference>
<feature type="signal peptide" evidence="13">
    <location>
        <begin position="1"/>
        <end position="33"/>
    </location>
</feature>
<keyword evidence="2" id="KW-1003">Cell membrane</keyword>
<keyword evidence="11" id="KW-0393">Immunoglobulin domain</keyword>
<dbReference type="SUPFAM" id="SSF52058">
    <property type="entry name" value="L domain-like"/>
    <property type="match status" value="2"/>
</dbReference>
<evidence type="ECO:0000256" key="12">
    <source>
        <dbReference type="SAM" id="Phobius"/>
    </source>
</evidence>
<dbReference type="InterPro" id="IPR032675">
    <property type="entry name" value="LRR_dom_sf"/>
</dbReference>
<evidence type="ECO:0000256" key="8">
    <source>
        <dbReference type="ARBA" id="ARBA00023136"/>
    </source>
</evidence>
<dbReference type="GO" id="GO:0005886">
    <property type="term" value="C:plasma membrane"/>
    <property type="evidence" value="ECO:0007669"/>
    <property type="project" value="UniProtKB-SubCell"/>
</dbReference>
<sequence length="889" mass="101293">MKPSFAVNANQCCFMPNIVLLIAALFAVRTSNAAFENNRVSNELRSNHNQCAKLCSCLGNLVDCSRRKLTRVPNDIPEWVEILDLSQNAIAYLHRGSFNRLLLLRKIDLSHNKLTEISDDLFIQFSNESSSTTSSSPSFLSLEELQLNNNFLDSFPNVNNLPNLRSLVLHHNNISTLVNSSVSVYTNLEVLDLSYNRITNIPYTFLNSTKLKTVLLSNNRLSIIENGSFDRLSELINLKLAKNRLTSFPKDLFRQMCNLRYLDLSRNKLRQIEGLTFMGLEKLESLKIKRNELSLLLDGAFYELPSLQTLHLDHNNLTQIRRGWLYGLTNLKQLQLKHNQIAEIEGDSWEFCKHLWELDLSHNRLQTLKKDSFHRLQYLQYLYLNQNLILVVEESSFKYMSQLAVLELNHNQISWMIEDANAPFMGLEKLEHLGLSHNHIKSISKLAFIGLPSLLTLDLLHNPITWVEDEAFMHFKHLHELRLNSTNLLCDCNIKWFVLWLKSRSMSKHQVSDAKCKHPQWLSHRSLIEVNISDLTCQDFPKPYVTEEPLTQIALKGSNTTLTCKASSSSPMHFEWRKNNVLLEGKSINTFAHTWNESVLEYTSVLHLIDTQYEDEGKYQCIISNQYGTAYSQKARITVNVLPSFTKRPADVVVKVGSTAKLECAAKGHPVPEIAWQKDGGIDFPAARERRMHVMPSDDVFFIVEAKAADAGVYSCTAQNDAGSVVVNASLTVLETPSFVKKMKDKVARVGETAVLECKAIGSPKPVLKWKKDDSDIVTTDRHFFTFENQLLIIGEVQLSDAGKYSCEMNNLVGSARDSAYLKVIEYDPPVTNVQVNELTNSNSKWSSIFNDNQTFGIVVIAFVSCFALFSLFFIIIIIYKTRKRSDDF</sequence>
<dbReference type="PROSITE" id="PS50835">
    <property type="entry name" value="IG_LIKE"/>
    <property type="match status" value="3"/>
</dbReference>
<keyword evidence="18" id="KW-1185">Reference proteome</keyword>
<proteinExistence type="predicted"/>
<dbReference type="STRING" id="1965070.A0A3S3NRM6"/>
<dbReference type="EMBL" id="NCKU01005801">
    <property type="protein sequence ID" value="RWS04160.1"/>
    <property type="molecule type" value="Genomic_DNA"/>
</dbReference>
<dbReference type="EMBL" id="NCKU01005335">
    <property type="protein sequence ID" value="RWS04684.1"/>
    <property type="molecule type" value="Genomic_DNA"/>
</dbReference>
<evidence type="ECO:0000313" key="15">
    <source>
        <dbReference type="EMBL" id="RWS04160.1"/>
    </source>
</evidence>
<dbReference type="PROSITE" id="PS51450">
    <property type="entry name" value="LRR"/>
    <property type="match status" value="8"/>
</dbReference>
<comment type="caution">
    <text evidence="16">The sequence shown here is derived from an EMBL/GenBank/DDBJ whole genome shotgun (WGS) entry which is preliminary data.</text>
</comment>
<dbReference type="InterPro" id="IPR013098">
    <property type="entry name" value="Ig_I-set"/>
</dbReference>
<feature type="domain" description="Ig-like" evidence="14">
    <location>
        <begin position="543"/>
        <end position="638"/>
    </location>
</feature>
<keyword evidence="9" id="KW-1015">Disulfide bond</keyword>
<dbReference type="SMART" id="SM00082">
    <property type="entry name" value="LRRCT"/>
    <property type="match status" value="1"/>
</dbReference>
<comment type="subcellular location">
    <subcellularLocation>
        <location evidence="1">Cell membrane</location>
        <topology evidence="1">Single-pass type I membrane protein</topology>
    </subcellularLocation>
</comment>
<dbReference type="FunFam" id="3.80.10.10:FF:001164">
    <property type="entry name" value="GH01279p"/>
    <property type="match status" value="1"/>
</dbReference>
<dbReference type="InterPro" id="IPR003598">
    <property type="entry name" value="Ig_sub2"/>
</dbReference>
<accession>A0A3S3NRM6</accession>
<name>A0A3S3NRM6_9ACAR</name>
<evidence type="ECO:0000313" key="18">
    <source>
        <dbReference type="Proteomes" id="UP000285301"/>
    </source>
</evidence>
<dbReference type="Pfam" id="PF00560">
    <property type="entry name" value="LRR_1"/>
    <property type="match status" value="1"/>
</dbReference>
<feature type="chain" id="PRO_5036344719" evidence="13">
    <location>
        <begin position="34"/>
        <end position="889"/>
    </location>
</feature>
<keyword evidence="4 12" id="KW-0812">Transmembrane</keyword>
<feature type="domain" description="Ig-like" evidence="14">
    <location>
        <begin position="643"/>
        <end position="732"/>
    </location>
</feature>
<feature type="transmembrane region" description="Helical" evidence="12">
    <location>
        <begin position="856"/>
        <end position="880"/>
    </location>
</feature>
<reference evidence="16" key="2">
    <citation type="submission" date="2018-11" db="EMBL/GenBank/DDBJ databases">
        <title>Trombidioid mite genomics.</title>
        <authorList>
            <person name="Dong X."/>
        </authorList>
    </citation>
    <scope>NUCLEOTIDE SEQUENCE</scope>
    <source>
        <strain evidence="16">UoL-WK</strain>
    </source>
</reference>
<dbReference type="InterPro" id="IPR036179">
    <property type="entry name" value="Ig-like_dom_sf"/>
</dbReference>
<evidence type="ECO:0000256" key="7">
    <source>
        <dbReference type="ARBA" id="ARBA00022989"/>
    </source>
</evidence>
<dbReference type="SMART" id="SM00369">
    <property type="entry name" value="LRR_TYP"/>
    <property type="match status" value="16"/>
</dbReference>
<dbReference type="InterPro" id="IPR050467">
    <property type="entry name" value="LRFN"/>
</dbReference>
<reference evidence="16 18" key="1">
    <citation type="journal article" date="2018" name="Gigascience">
        <title>Genomes of trombidid mites reveal novel predicted allergens and laterally-transferred genes associated with secondary metabolism.</title>
        <authorList>
            <person name="Dong X."/>
            <person name="Chaisiri K."/>
            <person name="Xia D."/>
            <person name="Armstrong S.D."/>
            <person name="Fang Y."/>
            <person name="Donnelly M.J."/>
            <person name="Kadowaki T."/>
            <person name="McGarry J.W."/>
            <person name="Darby A.C."/>
            <person name="Makepeace B.L."/>
        </authorList>
    </citation>
    <scope>NUCLEOTIDE SEQUENCE [LARGE SCALE GENOMIC DNA]</scope>
    <source>
        <strain evidence="16">UoL-WK</strain>
    </source>
</reference>
<protein>
    <submittedName>
        <fullName evidence="16">Leucine-rich repeats and immunoglobulin-like domains protein 3</fullName>
    </submittedName>
</protein>
<keyword evidence="7 12" id="KW-1133">Transmembrane helix</keyword>
<dbReference type="OrthoDB" id="5917255at2759"/>
<evidence type="ECO:0000256" key="13">
    <source>
        <dbReference type="SAM" id="SignalP"/>
    </source>
</evidence>
<feature type="domain" description="Ig-like" evidence="14">
    <location>
        <begin position="737"/>
        <end position="823"/>
    </location>
</feature>
<dbReference type="SUPFAM" id="SSF48726">
    <property type="entry name" value="Immunoglobulin"/>
    <property type="match status" value="3"/>
</dbReference>
<evidence type="ECO:0000313" key="17">
    <source>
        <dbReference type="EMBL" id="RWS08901.1"/>
    </source>
</evidence>
<dbReference type="AlphaFoldDB" id="A0A3S3NRM6"/>
<dbReference type="Pfam" id="PF07679">
    <property type="entry name" value="I-set"/>
    <property type="match status" value="2"/>
</dbReference>
<evidence type="ECO:0000256" key="4">
    <source>
        <dbReference type="ARBA" id="ARBA00022692"/>
    </source>
</evidence>
<gene>
    <name evidence="17" type="ORF">B4U79_00863</name>
    <name evidence="16" type="ORF">B4U79_03635</name>
    <name evidence="15" type="ORF">B4U79_15072</name>
</gene>
<evidence type="ECO:0000256" key="6">
    <source>
        <dbReference type="ARBA" id="ARBA00022737"/>
    </source>
</evidence>
<keyword evidence="6" id="KW-0677">Repeat</keyword>
<dbReference type="PANTHER" id="PTHR45842">
    <property type="entry name" value="SYNAPTIC ADHESION-LIKE MOLECULE SALM"/>
    <property type="match status" value="1"/>
</dbReference>
<dbReference type="Gene3D" id="2.60.40.10">
    <property type="entry name" value="Immunoglobulins"/>
    <property type="match status" value="3"/>
</dbReference>
<evidence type="ECO:0000256" key="3">
    <source>
        <dbReference type="ARBA" id="ARBA00022614"/>
    </source>
</evidence>
<evidence type="ECO:0000256" key="5">
    <source>
        <dbReference type="ARBA" id="ARBA00022729"/>
    </source>
</evidence>
<dbReference type="InterPro" id="IPR000372">
    <property type="entry name" value="LRRNT"/>
</dbReference>
<dbReference type="Gene3D" id="3.80.10.10">
    <property type="entry name" value="Ribonuclease Inhibitor"/>
    <property type="match status" value="5"/>
</dbReference>
<dbReference type="InterPro" id="IPR013783">
    <property type="entry name" value="Ig-like_fold"/>
</dbReference>
<evidence type="ECO:0000256" key="9">
    <source>
        <dbReference type="ARBA" id="ARBA00023157"/>
    </source>
</evidence>
<dbReference type="Proteomes" id="UP000285301">
    <property type="component" value="Unassembled WGS sequence"/>
</dbReference>